<evidence type="ECO:0000313" key="7">
    <source>
        <dbReference type="Proteomes" id="UP000281028"/>
    </source>
</evidence>
<dbReference type="NCBIfam" id="NF007784">
    <property type="entry name" value="PRK10475.1"/>
    <property type="match status" value="1"/>
</dbReference>
<dbReference type="RefSeq" id="WP_127044532.1">
    <property type="nucleotide sequence ID" value="NZ_JAABOK010000008.1"/>
</dbReference>
<dbReference type="InterPro" id="IPR020103">
    <property type="entry name" value="PsdUridine_synth_cat_dom_sf"/>
</dbReference>
<proteinExistence type="inferred from homology"/>
<dbReference type="OrthoDB" id="1012272at2"/>
<dbReference type="SMART" id="SM00363">
    <property type="entry name" value="S4"/>
    <property type="match status" value="1"/>
</dbReference>
<dbReference type="Gene3D" id="3.10.290.10">
    <property type="entry name" value="RNA-binding S4 domain"/>
    <property type="match status" value="1"/>
</dbReference>
<dbReference type="Gene3D" id="3.30.70.1560">
    <property type="entry name" value="Alpha-L RNA-binding motif"/>
    <property type="match status" value="1"/>
</dbReference>
<dbReference type="Gene3D" id="3.30.70.580">
    <property type="entry name" value="Pseudouridine synthase I, catalytic domain, N-terminal subdomain"/>
    <property type="match status" value="1"/>
</dbReference>
<evidence type="ECO:0000256" key="1">
    <source>
        <dbReference type="ARBA" id="ARBA00008348"/>
    </source>
</evidence>
<accession>A0A3S1CU51</accession>
<evidence type="ECO:0000256" key="2">
    <source>
        <dbReference type="ARBA" id="ARBA00023235"/>
    </source>
</evidence>
<keyword evidence="2 5" id="KW-0413">Isomerase</keyword>
<organism evidence="6 7">
    <name type="scientific">Chitinophaga solisilvae</name>
    <dbReference type="NCBI Taxonomy" id="1233460"/>
    <lineage>
        <taxon>Bacteria</taxon>
        <taxon>Pseudomonadati</taxon>
        <taxon>Bacteroidota</taxon>
        <taxon>Chitinophagia</taxon>
        <taxon>Chitinophagales</taxon>
        <taxon>Chitinophagaceae</taxon>
        <taxon>Chitinophaga</taxon>
    </lineage>
</organism>
<protein>
    <recommendedName>
        <fullName evidence="5">Pseudouridine synthase</fullName>
        <ecNumber evidence="5">5.4.99.-</ecNumber>
    </recommendedName>
</protein>
<gene>
    <name evidence="6" type="primary">rluF</name>
    <name evidence="6" type="ORF">ECE50_003990</name>
</gene>
<dbReference type="EC" id="5.4.99.-" evidence="5"/>
<comment type="catalytic activity">
    <reaction evidence="3">
        <text>uridine(35) in tRNA(Tyr) = pseudouridine(35) in tRNA(Tyr)</text>
        <dbReference type="Rhea" id="RHEA:60556"/>
        <dbReference type="Rhea" id="RHEA-COMP:15607"/>
        <dbReference type="Rhea" id="RHEA-COMP:15608"/>
        <dbReference type="ChEBI" id="CHEBI:65314"/>
        <dbReference type="ChEBI" id="CHEBI:65315"/>
    </reaction>
</comment>
<name>A0A3S1CU51_9BACT</name>
<dbReference type="PROSITE" id="PS50889">
    <property type="entry name" value="S4"/>
    <property type="match status" value="1"/>
</dbReference>
<dbReference type="Pfam" id="PF00849">
    <property type="entry name" value="PseudoU_synth_2"/>
    <property type="match status" value="1"/>
</dbReference>
<dbReference type="InterPro" id="IPR020094">
    <property type="entry name" value="TruA/RsuA/RluB/E/F_N"/>
</dbReference>
<dbReference type="Pfam" id="PF01479">
    <property type="entry name" value="S4"/>
    <property type="match status" value="1"/>
</dbReference>
<comment type="caution">
    <text evidence="6">The sequence shown here is derived from an EMBL/GenBank/DDBJ whole genome shotgun (WGS) entry which is preliminary data.</text>
</comment>
<dbReference type="PROSITE" id="PS01149">
    <property type="entry name" value="PSI_RSU"/>
    <property type="match status" value="1"/>
</dbReference>
<dbReference type="InterPro" id="IPR006145">
    <property type="entry name" value="PsdUridine_synth_RsuA/RluA"/>
</dbReference>
<dbReference type="NCBIfam" id="TIGR00093">
    <property type="entry name" value="pseudouridine synthase"/>
    <property type="match status" value="1"/>
</dbReference>
<dbReference type="SUPFAM" id="SSF55120">
    <property type="entry name" value="Pseudouridine synthase"/>
    <property type="match status" value="1"/>
</dbReference>
<dbReference type="FunFam" id="3.30.70.1560:FF:000002">
    <property type="entry name" value="Pseudouridine synthase"/>
    <property type="match status" value="1"/>
</dbReference>
<evidence type="ECO:0000256" key="5">
    <source>
        <dbReference type="RuleBase" id="RU003887"/>
    </source>
</evidence>
<evidence type="ECO:0000256" key="4">
    <source>
        <dbReference type="ARBA" id="ARBA00036535"/>
    </source>
</evidence>
<dbReference type="GO" id="GO:0160138">
    <property type="term" value="F:23S rRNA pseudouridine(2604) synthase activity"/>
    <property type="evidence" value="ECO:0007669"/>
    <property type="project" value="UniProtKB-EC"/>
</dbReference>
<keyword evidence="7" id="KW-1185">Reference proteome</keyword>
<dbReference type="AlphaFoldDB" id="A0A3S1CU51"/>
<dbReference type="InterPro" id="IPR018496">
    <property type="entry name" value="PsdUridine_synth_RsuA/RluB_CS"/>
</dbReference>
<dbReference type="FunFam" id="3.10.290.10:FF:000003">
    <property type="entry name" value="Pseudouridine synthase"/>
    <property type="match status" value="1"/>
</dbReference>
<dbReference type="InterPro" id="IPR050343">
    <property type="entry name" value="RsuA_PseudoU_synthase"/>
</dbReference>
<dbReference type="GO" id="GO:0003723">
    <property type="term" value="F:RNA binding"/>
    <property type="evidence" value="ECO:0007669"/>
    <property type="project" value="InterPro"/>
</dbReference>
<dbReference type="Proteomes" id="UP000281028">
    <property type="component" value="Unassembled WGS sequence"/>
</dbReference>
<dbReference type="EMBL" id="RIAR02000001">
    <property type="protein sequence ID" value="NSL85979.1"/>
    <property type="molecule type" value="Genomic_DNA"/>
</dbReference>
<dbReference type="CDD" id="cd00165">
    <property type="entry name" value="S4"/>
    <property type="match status" value="1"/>
</dbReference>
<dbReference type="InterPro" id="IPR000748">
    <property type="entry name" value="PsdUridine_synth_RsuA/RluB/E/F"/>
</dbReference>
<dbReference type="InterPro" id="IPR036986">
    <property type="entry name" value="S4_RNA-bd_sf"/>
</dbReference>
<dbReference type="InterPro" id="IPR042092">
    <property type="entry name" value="PsdUridine_s_RsuA/RluB/E/F_cat"/>
</dbReference>
<dbReference type="InterPro" id="IPR002942">
    <property type="entry name" value="S4_RNA-bd"/>
</dbReference>
<dbReference type="CDD" id="cd02554">
    <property type="entry name" value="PseudoU_synth_RluF"/>
    <property type="match status" value="1"/>
</dbReference>
<evidence type="ECO:0000256" key="3">
    <source>
        <dbReference type="ARBA" id="ARBA00036390"/>
    </source>
</evidence>
<dbReference type="SUPFAM" id="SSF55174">
    <property type="entry name" value="Alpha-L RNA-binding motif"/>
    <property type="match status" value="1"/>
</dbReference>
<comment type="catalytic activity">
    <reaction evidence="4">
        <text>uridine(2604) in 23S rRNA = pseudouridine(2604) in 23S rRNA</text>
        <dbReference type="Rhea" id="RHEA:38875"/>
        <dbReference type="Rhea" id="RHEA-COMP:10093"/>
        <dbReference type="Rhea" id="RHEA-COMP:10094"/>
        <dbReference type="ChEBI" id="CHEBI:65314"/>
        <dbReference type="ChEBI" id="CHEBI:65315"/>
        <dbReference type="EC" id="5.4.99.21"/>
    </reaction>
</comment>
<dbReference type="GO" id="GO:0000455">
    <property type="term" value="P:enzyme-directed rRNA pseudouridine synthesis"/>
    <property type="evidence" value="ECO:0007669"/>
    <property type="project" value="UniProtKB-ARBA"/>
</dbReference>
<evidence type="ECO:0000313" key="6">
    <source>
        <dbReference type="EMBL" id="NSL85979.1"/>
    </source>
</evidence>
<dbReference type="PANTHER" id="PTHR47683">
    <property type="entry name" value="PSEUDOURIDINE SYNTHASE FAMILY PROTEIN-RELATED"/>
    <property type="match status" value="1"/>
</dbReference>
<comment type="similarity">
    <text evidence="1 5">Belongs to the pseudouridine synthase RsuA family.</text>
</comment>
<dbReference type="PANTHER" id="PTHR47683:SF2">
    <property type="entry name" value="RNA-BINDING S4 DOMAIN-CONTAINING PROTEIN"/>
    <property type="match status" value="1"/>
</dbReference>
<sequence length="248" mass="27967">MDISVNKYISETGFCSRREADKYIEQGRVTINDNVASKGNRVKAGDVVEIDGEPLKKKKSTVYIALNKPKGITCTTDLKDKTNIIDYVNYSSRIFPIGRLDKRSEGLIFLTNDGDIVNKILRAGNQHEKEYIVTVDNPVTPEFIKSMRNGVKILGVTTQKCFVQQEGPQKFRIILTQGLNRQIRRMCEVLGYNVETLKRVRIMNMTLKDLPPGKWRYFTKDEISNINTLVANSSKTAGGHDGADGMDE</sequence>
<reference evidence="6" key="1">
    <citation type="submission" date="2020-05" db="EMBL/GenBank/DDBJ databases">
        <title>Chitinophaga laudate sp. nov., isolated from a tropical peat swamp.</title>
        <authorList>
            <person name="Goh C.B.S."/>
            <person name="Lee M.S."/>
            <person name="Parimannan S."/>
            <person name="Pasbakhsh P."/>
            <person name="Yule C.M."/>
            <person name="Rajandas H."/>
            <person name="Loke S."/>
            <person name="Croft L."/>
            <person name="Tan J.B.L."/>
        </authorList>
    </citation>
    <scope>NUCLEOTIDE SEQUENCE</scope>
    <source>
        <strain evidence="6">Mgbs1</strain>
    </source>
</reference>